<dbReference type="EMBL" id="SOAW01000004">
    <property type="protein sequence ID" value="TDT29094.1"/>
    <property type="molecule type" value="Genomic_DNA"/>
</dbReference>
<sequence>MPGPSALRPLIPIAATTAAGAETDGRLTTAALSSYLVTHRLRLGALVATAAALITLPAAPAEAATLQWSDEPPVAASAATGRDCGDLLFVGVRGSAEPEPYGDTIAALRDSLAEQTADLPGAVDLRVREVYLDYPAVSPETLGSVGIDGLLFSTEMPPTEFYDSVTAGRVSMVQVLQDSATRCPDEHWVLGGFSQGAQVVAEALATEELADAADERLLGAVVLGNPANAPTMPGVTSVGDAENDAVGLTPSLYYLRQRIAEARQPDDELGVSGALRSVVELSDGSLDRELTSEVMTDNGMQPPSALFDRITQVCNTGDLICDAGPGLGRMVFSASPLQTEVDNAEPIHLGYASLMDQATAPTIQRITDWAPTVQHPAPAPAAESDRFLLGVAVGVAGSAVLVGLATALTRIGRRRRLDRADGQDRLDPERADRPRSAQDRP</sequence>
<evidence type="ECO:0000256" key="1">
    <source>
        <dbReference type="ARBA" id="ARBA00007534"/>
    </source>
</evidence>
<dbReference type="InterPro" id="IPR029058">
    <property type="entry name" value="AB_hydrolase_fold"/>
</dbReference>
<keyword evidence="3" id="KW-0378">Hydrolase</keyword>
<dbReference type="Proteomes" id="UP000295371">
    <property type="component" value="Unassembled WGS sequence"/>
</dbReference>
<feature type="region of interest" description="Disordered" evidence="5">
    <location>
        <begin position="419"/>
        <end position="441"/>
    </location>
</feature>
<keyword evidence="6" id="KW-0472">Membrane</keyword>
<comment type="similarity">
    <text evidence="1">Belongs to the cutinase family.</text>
</comment>
<dbReference type="Gene3D" id="3.40.50.1820">
    <property type="entry name" value="alpha/beta hydrolase"/>
    <property type="match status" value="1"/>
</dbReference>
<keyword evidence="4" id="KW-1015">Disulfide bond</keyword>
<evidence type="ECO:0000256" key="2">
    <source>
        <dbReference type="ARBA" id="ARBA00022487"/>
    </source>
</evidence>
<dbReference type="SUPFAM" id="SSF53474">
    <property type="entry name" value="alpha/beta-Hydrolases"/>
    <property type="match status" value="1"/>
</dbReference>
<name>A0A4R7IWW2_9ACTN</name>
<evidence type="ECO:0000256" key="3">
    <source>
        <dbReference type="ARBA" id="ARBA00022801"/>
    </source>
</evidence>
<dbReference type="PANTHER" id="PTHR33630:SF9">
    <property type="entry name" value="CUTINASE 4"/>
    <property type="match status" value="1"/>
</dbReference>
<evidence type="ECO:0000313" key="7">
    <source>
        <dbReference type="EMBL" id="TDT29094.1"/>
    </source>
</evidence>
<dbReference type="PANTHER" id="PTHR33630">
    <property type="entry name" value="CUTINASE RV1984C-RELATED-RELATED"/>
    <property type="match status" value="1"/>
</dbReference>
<evidence type="ECO:0000256" key="6">
    <source>
        <dbReference type="SAM" id="Phobius"/>
    </source>
</evidence>
<proteinExistence type="inferred from homology"/>
<comment type="caution">
    <text evidence="7">The sequence shown here is derived from an EMBL/GenBank/DDBJ whole genome shotgun (WGS) entry which is preliminary data.</text>
</comment>
<dbReference type="AlphaFoldDB" id="A0A4R7IWW2"/>
<dbReference type="GO" id="GO:0052689">
    <property type="term" value="F:carboxylic ester hydrolase activity"/>
    <property type="evidence" value="ECO:0007669"/>
    <property type="project" value="UniProtKB-KW"/>
</dbReference>
<dbReference type="Pfam" id="PF01083">
    <property type="entry name" value="Cutinase"/>
    <property type="match status" value="1"/>
</dbReference>
<dbReference type="SMART" id="SM01110">
    <property type="entry name" value="Cutinase"/>
    <property type="match status" value="1"/>
</dbReference>
<dbReference type="InterPro" id="IPR000675">
    <property type="entry name" value="Cutinase/axe"/>
</dbReference>
<evidence type="ECO:0000256" key="5">
    <source>
        <dbReference type="SAM" id="MobiDB-lite"/>
    </source>
</evidence>
<reference evidence="7 8" key="1">
    <citation type="submission" date="2019-03" db="EMBL/GenBank/DDBJ databases">
        <title>Genomic Encyclopedia of Archaeal and Bacterial Type Strains, Phase II (KMG-II): from individual species to whole genera.</title>
        <authorList>
            <person name="Goeker M."/>
        </authorList>
    </citation>
    <scope>NUCLEOTIDE SEQUENCE [LARGE SCALE GENOMIC DNA]</scope>
    <source>
        <strain evidence="7 8">DSM 24323</strain>
    </source>
</reference>
<organism evidence="7 8">
    <name type="scientific">Naumannella halotolerans</name>
    <dbReference type="NCBI Taxonomy" id="993414"/>
    <lineage>
        <taxon>Bacteria</taxon>
        <taxon>Bacillati</taxon>
        <taxon>Actinomycetota</taxon>
        <taxon>Actinomycetes</taxon>
        <taxon>Propionibacteriales</taxon>
        <taxon>Propionibacteriaceae</taxon>
        <taxon>Naumannella</taxon>
    </lineage>
</organism>
<evidence type="ECO:0000313" key="8">
    <source>
        <dbReference type="Proteomes" id="UP000295371"/>
    </source>
</evidence>
<keyword evidence="2" id="KW-0719">Serine esterase</keyword>
<keyword evidence="6" id="KW-1133">Transmembrane helix</keyword>
<keyword evidence="6" id="KW-0812">Transmembrane</keyword>
<evidence type="ECO:0000256" key="4">
    <source>
        <dbReference type="ARBA" id="ARBA00023157"/>
    </source>
</evidence>
<accession>A0A4R7IWW2</accession>
<keyword evidence="8" id="KW-1185">Reference proteome</keyword>
<protein>
    <submittedName>
        <fullName evidence="7">Cutinase</fullName>
    </submittedName>
</protein>
<gene>
    <name evidence="7" type="ORF">CLV29_3189</name>
</gene>
<feature type="transmembrane region" description="Helical" evidence="6">
    <location>
        <begin position="387"/>
        <end position="409"/>
    </location>
</feature>